<evidence type="ECO:0000313" key="4">
    <source>
        <dbReference type="EMBL" id="AKI80110.1"/>
    </source>
</evidence>
<protein>
    <submittedName>
        <fullName evidence="4">DNA-directed RNA polymerase subunit</fullName>
    </submittedName>
</protein>
<dbReference type="Gene3D" id="2.40.50.140">
    <property type="entry name" value="Nucleic acid-binding proteins"/>
    <property type="match status" value="1"/>
</dbReference>
<dbReference type="Pfam" id="PF03876">
    <property type="entry name" value="SHS2_Rpb7-N"/>
    <property type="match status" value="1"/>
</dbReference>
<dbReference type="GO" id="GO:0006351">
    <property type="term" value="P:DNA-templated transcription"/>
    <property type="evidence" value="ECO:0007669"/>
    <property type="project" value="InterPro"/>
</dbReference>
<evidence type="ECO:0000256" key="1">
    <source>
        <dbReference type="ARBA" id="ARBA00022478"/>
    </source>
</evidence>
<evidence type="ECO:0000259" key="3">
    <source>
        <dbReference type="Pfam" id="PF03876"/>
    </source>
</evidence>
<dbReference type="EMBL" id="KM982402">
    <property type="protein sequence ID" value="AKI80110.1"/>
    <property type="molecule type" value="Genomic_DNA"/>
</dbReference>
<dbReference type="GO" id="GO:0000428">
    <property type="term" value="C:DNA-directed RNA polymerase complex"/>
    <property type="evidence" value="ECO:0007669"/>
    <property type="project" value="UniProtKB-KW"/>
</dbReference>
<dbReference type="InterPro" id="IPR012340">
    <property type="entry name" value="NA-bd_OB-fold"/>
</dbReference>
<dbReference type="Proteomes" id="UP000240461">
    <property type="component" value="Segment"/>
</dbReference>
<dbReference type="InterPro" id="IPR005576">
    <property type="entry name" value="Rpb7-like_N"/>
</dbReference>
<keyword evidence="2" id="KW-0804">Transcription</keyword>
<name>A0A0G2Y2X5_9VIRU</name>
<dbReference type="InterPro" id="IPR036898">
    <property type="entry name" value="RNA_pol_Rpb7-like_N_sf"/>
</dbReference>
<dbReference type="Gene3D" id="3.30.1490.120">
    <property type="entry name" value="RNA polymerase Rpb7-like, N-terminal domain"/>
    <property type="match status" value="1"/>
</dbReference>
<evidence type="ECO:0000313" key="5">
    <source>
        <dbReference type="Proteomes" id="UP000240461"/>
    </source>
</evidence>
<accession>A0A0G2Y2X5</accession>
<sequence length="199" mass="22587">MAQQSLYFQTKLEDKVSLLPSQMVGNMENYLLQNLEVKVKDKVTEHGIVLKVNRIIEYDYGIISKNNFSGTAIYRVKYECLICSPVKNLSIICLVENIVKGYIIAKNGPVIVAIPFNNIDSDKFQLTNGNIVYKNNSNNIQKGDYVKVSIINIKTNLNEKKITTIAKLLDMATNDEIKSYENDQLLIVDGDIDDKQEFI</sequence>
<keyword evidence="5" id="KW-1185">Reference proteome</keyword>
<reference evidence="4 5" key="1">
    <citation type="submission" date="2014-10" db="EMBL/GenBank/DDBJ databases">
        <title>Pan-genome analysis of Brazilian lineage A amoebal mimiviruses.</title>
        <authorList>
            <person name="Assis F.L."/>
            <person name="Abrahao J.S."/>
            <person name="Kroon E.G."/>
            <person name="Dornas F.P."/>
            <person name="Andrade K.R."/>
            <person name="Borato P.V.M."/>
            <person name="Pilotto M.R."/>
            <person name="Benamar S."/>
            <person name="LaScola B."/>
            <person name="Colson P."/>
        </authorList>
    </citation>
    <scope>NUCLEOTIDE SEQUENCE [LARGE SCALE GENOMIC DNA]</scope>
    <source>
        <strain evidence="4 5">Kroon</strain>
    </source>
</reference>
<evidence type="ECO:0000256" key="2">
    <source>
        <dbReference type="ARBA" id="ARBA00023163"/>
    </source>
</evidence>
<dbReference type="SUPFAM" id="SSF88798">
    <property type="entry name" value="N-terminal, heterodimerisation domain of RBP7 (RpoE)"/>
    <property type="match status" value="1"/>
</dbReference>
<feature type="domain" description="RNA polymerase Rpb7-like N-terminal" evidence="3">
    <location>
        <begin position="13"/>
        <end position="63"/>
    </location>
</feature>
<dbReference type="KEGG" id="vg:80513908"/>
<keyword evidence="1 4" id="KW-0240">DNA-directed RNA polymerase</keyword>
<organism evidence="4 5">
    <name type="scientific">Acanthamoeba polyphaga mimivirus Kroon</name>
    <dbReference type="NCBI Taxonomy" id="3069720"/>
    <lineage>
        <taxon>Viruses</taxon>
        <taxon>Varidnaviria</taxon>
        <taxon>Bamfordvirae</taxon>
        <taxon>Nucleocytoviricota</taxon>
        <taxon>Megaviricetes</taxon>
        <taxon>Imitervirales</taxon>
        <taxon>Mimiviridae</taxon>
        <taxon>Megamimivirinae</taxon>
        <taxon>Mimivirus</taxon>
        <taxon>Mimivirus lagoaense</taxon>
    </lineage>
</organism>
<dbReference type="SUPFAM" id="SSF50249">
    <property type="entry name" value="Nucleic acid-binding proteins"/>
    <property type="match status" value="1"/>
</dbReference>
<proteinExistence type="predicted"/>